<dbReference type="Pfam" id="PF00076">
    <property type="entry name" value="RRM_1"/>
    <property type="match status" value="1"/>
</dbReference>
<dbReference type="EMBL" id="JARBDR010000813">
    <property type="protein sequence ID" value="KAJ8305521.1"/>
    <property type="molecule type" value="Genomic_DNA"/>
</dbReference>
<dbReference type="InterPro" id="IPR000504">
    <property type="entry name" value="RRM_dom"/>
</dbReference>
<proteinExistence type="predicted"/>
<feature type="coiled-coil region" evidence="2">
    <location>
        <begin position="219"/>
        <end position="246"/>
    </location>
</feature>
<feature type="compositionally biased region" description="Basic and acidic residues" evidence="3">
    <location>
        <begin position="575"/>
        <end position="594"/>
    </location>
</feature>
<evidence type="ECO:0000256" key="1">
    <source>
        <dbReference type="PROSITE-ProRule" id="PRU00176"/>
    </source>
</evidence>
<evidence type="ECO:0000256" key="2">
    <source>
        <dbReference type="SAM" id="Coils"/>
    </source>
</evidence>
<name>A0ABQ9EMA9_TEGGR</name>
<organism evidence="5 6">
    <name type="scientific">Tegillarca granosa</name>
    <name type="common">Malaysian cockle</name>
    <name type="synonym">Anadara granosa</name>
    <dbReference type="NCBI Taxonomy" id="220873"/>
    <lineage>
        <taxon>Eukaryota</taxon>
        <taxon>Metazoa</taxon>
        <taxon>Spiralia</taxon>
        <taxon>Lophotrochozoa</taxon>
        <taxon>Mollusca</taxon>
        <taxon>Bivalvia</taxon>
        <taxon>Autobranchia</taxon>
        <taxon>Pteriomorphia</taxon>
        <taxon>Arcoida</taxon>
        <taxon>Arcoidea</taxon>
        <taxon>Arcidae</taxon>
        <taxon>Tegillarca</taxon>
    </lineage>
</organism>
<keyword evidence="1" id="KW-0694">RNA-binding</keyword>
<feature type="compositionally biased region" description="Polar residues" evidence="3">
    <location>
        <begin position="602"/>
        <end position="614"/>
    </location>
</feature>
<evidence type="ECO:0000256" key="3">
    <source>
        <dbReference type="SAM" id="MobiDB-lite"/>
    </source>
</evidence>
<dbReference type="SMART" id="SM00360">
    <property type="entry name" value="RRM"/>
    <property type="match status" value="1"/>
</dbReference>
<feature type="compositionally biased region" description="Basic and acidic residues" evidence="3">
    <location>
        <begin position="296"/>
        <end position="325"/>
    </location>
</feature>
<feature type="region of interest" description="Disordered" evidence="3">
    <location>
        <begin position="296"/>
        <end position="639"/>
    </location>
</feature>
<protein>
    <recommendedName>
        <fullName evidence="4">RRM domain-containing protein</fullName>
    </recommendedName>
</protein>
<evidence type="ECO:0000259" key="4">
    <source>
        <dbReference type="PROSITE" id="PS50102"/>
    </source>
</evidence>
<keyword evidence="6" id="KW-1185">Reference proteome</keyword>
<feature type="compositionally biased region" description="Basic residues" evidence="3">
    <location>
        <begin position="509"/>
        <end position="531"/>
    </location>
</feature>
<keyword evidence="2" id="KW-0175">Coiled coil</keyword>
<feature type="compositionally biased region" description="Basic and acidic residues" evidence="3">
    <location>
        <begin position="492"/>
        <end position="508"/>
    </location>
</feature>
<dbReference type="SUPFAM" id="SSF54928">
    <property type="entry name" value="RNA-binding domain, RBD"/>
    <property type="match status" value="2"/>
</dbReference>
<evidence type="ECO:0000313" key="5">
    <source>
        <dbReference type="EMBL" id="KAJ8305521.1"/>
    </source>
</evidence>
<reference evidence="5 6" key="1">
    <citation type="submission" date="2022-12" db="EMBL/GenBank/DDBJ databases">
        <title>Chromosome-level genome of Tegillarca granosa.</title>
        <authorList>
            <person name="Kim J."/>
        </authorList>
    </citation>
    <scope>NUCLEOTIDE SEQUENCE [LARGE SCALE GENOMIC DNA]</scope>
    <source>
        <strain evidence="5">Teg-2019</strain>
        <tissue evidence="5">Adductor muscle</tissue>
    </source>
</reference>
<dbReference type="Proteomes" id="UP001217089">
    <property type="component" value="Unassembled WGS sequence"/>
</dbReference>
<dbReference type="PROSITE" id="PS50102">
    <property type="entry name" value="RRM"/>
    <property type="match status" value="1"/>
</dbReference>
<feature type="compositionally biased region" description="Basic and acidic residues" evidence="3">
    <location>
        <begin position="532"/>
        <end position="566"/>
    </location>
</feature>
<comment type="caution">
    <text evidence="5">The sequence shown here is derived from an EMBL/GenBank/DDBJ whole genome shotgun (WGS) entry which is preliminary data.</text>
</comment>
<feature type="compositionally biased region" description="Basic residues" evidence="3">
    <location>
        <begin position="391"/>
        <end position="425"/>
    </location>
</feature>
<gene>
    <name evidence="5" type="ORF">KUTeg_016066</name>
</gene>
<feature type="compositionally biased region" description="Polar residues" evidence="3">
    <location>
        <begin position="464"/>
        <end position="482"/>
    </location>
</feature>
<dbReference type="PANTHER" id="PTHR32343">
    <property type="entry name" value="SERINE/ARGININE-RICH SPLICING FACTOR"/>
    <property type="match status" value="1"/>
</dbReference>
<dbReference type="Gene3D" id="3.30.70.330">
    <property type="match status" value="1"/>
</dbReference>
<feature type="domain" description="RRM" evidence="4">
    <location>
        <begin position="131"/>
        <end position="209"/>
    </location>
</feature>
<dbReference type="InterPro" id="IPR035979">
    <property type="entry name" value="RBD_domain_sf"/>
</dbReference>
<sequence length="639" mass="72222">MSDKINTKIIQVTNIAPGATKEQMKTLFGYIGSIYECKMYPPDTGVALHLTNTVFIDRALIVVPIMDGKIPDEATAMQLAPSAVAGMIPGKPTWPSNVISQMSGSAGNQVITTYDPRLTALGLQQYPALPGNVDTSKIEEIRRTVTSDQLLNFFTQVGEVKYVRMAGDDKMMSKFAYVEFTDQRSVATALTYNGVMFQGQPLTVNHSNTSIVKPVSKSQEAAQREVEEAMKKVKEAQSLITAAVDDPCKSPSLQMLIEVGQGLDQDQDIIDQGQSQDEEVDPTQGEVLDLGKVLDHHQGQEKDQDHVKDQDLGQRDLGQERDLDPGLKIAAGLEDPGQGQNQEENPVPVREQDPEDLDQESDEKSKQLSSKTDLFFNCIKGSLKGQNSFPQRRRSRTPPRAYSSRRSRSRERKKSRSPKPSRRQSRTPEKKIKSKSKSKSLSPPKLERESSLPPIGSDEIPKSLDTQSSPDVQMQRSLDKSSPSPPRMVDTTLDKKSPVREKRSESRSPRRSKKSRSRSKSKERRSRKDKKRDRDRSRDRDRERNRDRDRDRDRDREGERDRDKDRDRKKRHKEKERDRDRDEKHKENKVIRNYDEEEQLDSYGSSPGGDQSSAAPIPVHTSAPPDDIDLQTVDMDMSD</sequence>
<dbReference type="InterPro" id="IPR012677">
    <property type="entry name" value="Nucleotide-bd_a/b_plait_sf"/>
</dbReference>
<accession>A0ABQ9EMA9</accession>
<evidence type="ECO:0000313" key="6">
    <source>
        <dbReference type="Proteomes" id="UP001217089"/>
    </source>
</evidence>
<dbReference type="PANTHER" id="PTHR32343:SF22">
    <property type="entry name" value="LD29830P"/>
    <property type="match status" value="1"/>
</dbReference>